<keyword evidence="3" id="KW-0808">Transferase</keyword>
<feature type="compositionally biased region" description="Pro residues" evidence="1">
    <location>
        <begin position="214"/>
        <end position="223"/>
    </location>
</feature>
<feature type="region of interest" description="Disordered" evidence="1">
    <location>
        <begin position="1"/>
        <end position="59"/>
    </location>
</feature>
<dbReference type="Proteomes" id="UP000694864">
    <property type="component" value="Chromosome 17"/>
</dbReference>
<gene>
    <name evidence="3" type="primary">LOC104756591</name>
</gene>
<evidence type="ECO:0000256" key="1">
    <source>
        <dbReference type="SAM" id="MobiDB-lite"/>
    </source>
</evidence>
<feature type="region of interest" description="Disordered" evidence="1">
    <location>
        <begin position="205"/>
        <end position="243"/>
    </location>
</feature>
<name>A0ABM0WXB2_CAMSA</name>
<protein>
    <submittedName>
        <fullName evidence="3">Serine/threonine-protein kinase ste20</fullName>
    </submittedName>
</protein>
<organism evidence="2 3">
    <name type="scientific">Camelina sativa</name>
    <name type="common">False flax</name>
    <name type="synonym">Myagrum sativum</name>
    <dbReference type="NCBI Taxonomy" id="90675"/>
    <lineage>
        <taxon>Eukaryota</taxon>
        <taxon>Viridiplantae</taxon>
        <taxon>Streptophyta</taxon>
        <taxon>Embryophyta</taxon>
        <taxon>Tracheophyta</taxon>
        <taxon>Spermatophyta</taxon>
        <taxon>Magnoliopsida</taxon>
        <taxon>eudicotyledons</taxon>
        <taxon>Gunneridae</taxon>
        <taxon>Pentapetalae</taxon>
        <taxon>rosids</taxon>
        <taxon>malvids</taxon>
        <taxon>Brassicales</taxon>
        <taxon>Brassicaceae</taxon>
        <taxon>Camelineae</taxon>
        <taxon>Camelina</taxon>
    </lineage>
</organism>
<reference evidence="2" key="1">
    <citation type="journal article" date="2014" name="Nat. Commun.">
        <title>The emerging biofuel crop Camelina sativa retains a highly undifferentiated hexaploid genome structure.</title>
        <authorList>
            <person name="Kagale S."/>
            <person name="Koh C."/>
            <person name="Nixon J."/>
            <person name="Bollina V."/>
            <person name="Clarke W.E."/>
            <person name="Tuteja R."/>
            <person name="Spillane C."/>
            <person name="Robinson S.J."/>
            <person name="Links M.G."/>
            <person name="Clarke C."/>
            <person name="Higgins E.E."/>
            <person name="Huebert T."/>
            <person name="Sharpe A.G."/>
            <person name="Parkin I.A."/>
        </authorList>
    </citation>
    <scope>NUCLEOTIDE SEQUENCE [LARGE SCALE GENOMIC DNA]</scope>
    <source>
        <strain evidence="2">cv. DH55</strain>
    </source>
</reference>
<keyword evidence="3" id="KW-0418">Kinase</keyword>
<sequence>MDLDQNQANIVSPERSRPKPTRERSKRKLTPEPSSPKPTCERSKRKPTPESSNQTRIRDREYYNYTRRIPQNVGAQIIKIDKNYFMKTVLRLTGCPQKRHLDMFRPRPLTVDNRRPSIIHTTTVHNPFLTDVTTSAVASWSRTSRPSLLSQPLFPPPVLPREKEAREAKMAATLKNFENNLMEDDTNQEQFSGLWSPLASLVPNGDVHQQRESIPPPPPPVPVLPDSRNDQGSENIPPPPIPTSAPVGSLEWYRSSINLLKNSPIPSVPTSAPTGSLDMPSAPNGLLSSALSPPIQPVSETLPLWSVDFPNPLSDIREENVPPPAPVTSSLWSQEWPHFSNDLQLENVSATSLFGSQDLPNSTNDQQLENVQPLVPATSPLINLDWLNDPLNDLQRESILLDWPYSPTNITFPTFMLSPTFLPSPTTGLLPNIN</sequence>
<dbReference type="GO" id="GO:0016301">
    <property type="term" value="F:kinase activity"/>
    <property type="evidence" value="ECO:0007669"/>
    <property type="project" value="UniProtKB-KW"/>
</dbReference>
<dbReference type="RefSeq" id="XP_010477501.1">
    <property type="nucleotide sequence ID" value="XM_010479199.1"/>
</dbReference>
<accession>A0ABM0WXB2</accession>
<feature type="compositionally biased region" description="Basic and acidic residues" evidence="1">
    <location>
        <begin position="14"/>
        <end position="23"/>
    </location>
</feature>
<dbReference type="GeneID" id="104756591"/>
<feature type="compositionally biased region" description="Polar residues" evidence="1">
    <location>
        <begin position="1"/>
        <end position="10"/>
    </location>
</feature>
<evidence type="ECO:0000313" key="3">
    <source>
        <dbReference type="RefSeq" id="XP_010477501.1"/>
    </source>
</evidence>
<evidence type="ECO:0000313" key="2">
    <source>
        <dbReference type="Proteomes" id="UP000694864"/>
    </source>
</evidence>
<proteinExistence type="predicted"/>
<reference evidence="3" key="2">
    <citation type="submission" date="2025-08" db="UniProtKB">
        <authorList>
            <consortium name="RefSeq"/>
        </authorList>
    </citation>
    <scope>IDENTIFICATION</scope>
    <source>
        <tissue evidence="3">Leaf</tissue>
    </source>
</reference>
<keyword evidence="2" id="KW-1185">Reference proteome</keyword>